<name>A0A2G9U923_TELCI</name>
<sequence length="130" mass="14479">MKFDCLVMSTMTRATETAEIILEQMPDLKRSSCSLLEEGPPYPPIPAVDHWKPPHSVFTVMHSGPSLLLIPADTSRERRKSSDSSLRKYKQRKGSNELATLSSPCDNVEAGKDLHIPSKAYGQRAVLTIR</sequence>
<dbReference type="EMBL" id="KZ348047">
    <property type="protein sequence ID" value="PIO66749.1"/>
    <property type="molecule type" value="Genomic_DNA"/>
</dbReference>
<evidence type="ECO:0000256" key="2">
    <source>
        <dbReference type="SAM" id="MobiDB-lite"/>
    </source>
</evidence>
<dbReference type="Proteomes" id="UP000230423">
    <property type="component" value="Unassembled WGS sequence"/>
</dbReference>
<proteinExistence type="inferred from homology"/>
<evidence type="ECO:0000313" key="4">
    <source>
        <dbReference type="Proteomes" id="UP000230423"/>
    </source>
</evidence>
<dbReference type="OrthoDB" id="2118094at2759"/>
<keyword evidence="4" id="KW-1185">Reference proteome</keyword>
<accession>A0A2G9U923</accession>
<dbReference type="GO" id="GO:0004722">
    <property type="term" value="F:protein serine/threonine phosphatase activity"/>
    <property type="evidence" value="ECO:0007669"/>
    <property type="project" value="TreeGrafter"/>
</dbReference>
<gene>
    <name evidence="3" type="ORF">TELCIR_11526</name>
</gene>
<dbReference type="PANTHER" id="PTHR20935">
    <property type="entry name" value="PHOSPHOGLYCERATE MUTASE-RELATED"/>
    <property type="match status" value="1"/>
</dbReference>
<feature type="compositionally biased region" description="Basic and acidic residues" evidence="2">
    <location>
        <begin position="74"/>
        <end position="86"/>
    </location>
</feature>
<reference evidence="3 4" key="1">
    <citation type="submission" date="2015-09" db="EMBL/GenBank/DDBJ databases">
        <title>Draft genome of the parasitic nematode Teladorsagia circumcincta isolate WARC Sus (inbred).</title>
        <authorList>
            <person name="Mitreva M."/>
        </authorList>
    </citation>
    <scope>NUCLEOTIDE SEQUENCE [LARGE SCALE GENOMIC DNA]</scope>
    <source>
        <strain evidence="3 4">S</strain>
    </source>
</reference>
<dbReference type="PANTHER" id="PTHR20935:SF0">
    <property type="entry name" value="SERINE_THREONINE-PROTEIN PHOSPHATASE PGAM5, MITOCHONDRIAL"/>
    <property type="match status" value="1"/>
</dbReference>
<dbReference type="SUPFAM" id="SSF53254">
    <property type="entry name" value="Phosphoglycerate mutase-like"/>
    <property type="match status" value="1"/>
</dbReference>
<evidence type="ECO:0000313" key="3">
    <source>
        <dbReference type="EMBL" id="PIO66749.1"/>
    </source>
</evidence>
<dbReference type="GO" id="GO:0090141">
    <property type="term" value="P:positive regulation of mitochondrial fission"/>
    <property type="evidence" value="ECO:0007669"/>
    <property type="project" value="TreeGrafter"/>
</dbReference>
<dbReference type="GO" id="GO:0005739">
    <property type="term" value="C:mitochondrion"/>
    <property type="evidence" value="ECO:0007669"/>
    <property type="project" value="TreeGrafter"/>
</dbReference>
<dbReference type="AlphaFoldDB" id="A0A2G9U923"/>
<protein>
    <submittedName>
        <fullName evidence="3">Uncharacterized protein</fullName>
    </submittedName>
</protein>
<organism evidence="3 4">
    <name type="scientific">Teladorsagia circumcincta</name>
    <name type="common">Brown stomach worm</name>
    <name type="synonym">Ostertagia circumcincta</name>
    <dbReference type="NCBI Taxonomy" id="45464"/>
    <lineage>
        <taxon>Eukaryota</taxon>
        <taxon>Metazoa</taxon>
        <taxon>Ecdysozoa</taxon>
        <taxon>Nematoda</taxon>
        <taxon>Chromadorea</taxon>
        <taxon>Rhabditida</taxon>
        <taxon>Rhabditina</taxon>
        <taxon>Rhabditomorpha</taxon>
        <taxon>Strongyloidea</taxon>
        <taxon>Trichostrongylidae</taxon>
        <taxon>Teladorsagia</taxon>
    </lineage>
</organism>
<dbReference type="InterPro" id="IPR051021">
    <property type="entry name" value="Mito_Ser/Thr_phosphatase"/>
</dbReference>
<evidence type="ECO:0000256" key="1">
    <source>
        <dbReference type="ARBA" id="ARBA00006717"/>
    </source>
</evidence>
<comment type="similarity">
    <text evidence="1">Belongs to the phosphoglycerate mutase family. BPG-dependent PGAM subfamily.</text>
</comment>
<dbReference type="Gene3D" id="3.40.50.1240">
    <property type="entry name" value="Phosphoglycerate mutase-like"/>
    <property type="match status" value="1"/>
</dbReference>
<dbReference type="InterPro" id="IPR029033">
    <property type="entry name" value="His_PPase_superfam"/>
</dbReference>
<feature type="region of interest" description="Disordered" evidence="2">
    <location>
        <begin position="69"/>
        <end position="104"/>
    </location>
</feature>